<evidence type="ECO:0000256" key="1">
    <source>
        <dbReference type="SAM" id="MobiDB-lite"/>
    </source>
</evidence>
<dbReference type="Proteomes" id="UP001321804">
    <property type="component" value="Chromosome"/>
</dbReference>
<protein>
    <recommendedName>
        <fullName evidence="3">Pesticidal crystal protein Cry22Aa Ig-like domain-containing protein</fullName>
    </recommendedName>
</protein>
<dbReference type="RefSeq" id="WP_317696742.1">
    <property type="nucleotide sequence ID" value="NZ_AP026801.1"/>
</dbReference>
<proteinExistence type="predicted"/>
<dbReference type="InterPro" id="IPR013783">
    <property type="entry name" value="Ig-like_fold"/>
</dbReference>
<keyword evidence="2" id="KW-0732">Signal</keyword>
<dbReference type="Gene3D" id="2.60.40.10">
    <property type="entry name" value="Immunoglobulins"/>
    <property type="match status" value="2"/>
</dbReference>
<feature type="region of interest" description="Disordered" evidence="1">
    <location>
        <begin position="757"/>
        <end position="780"/>
    </location>
</feature>
<dbReference type="KEGG" id="xak:KIMC2_00070"/>
<evidence type="ECO:0000313" key="5">
    <source>
        <dbReference type="Proteomes" id="UP001321804"/>
    </source>
</evidence>
<feature type="signal peptide" evidence="2">
    <location>
        <begin position="1"/>
        <end position="24"/>
    </location>
</feature>
<gene>
    <name evidence="4" type="ORF">KIMC2_00070</name>
</gene>
<name>A0AAU9CZL3_9LACO</name>
<accession>A0AAU9CZL3</accession>
<feature type="compositionally biased region" description="Low complexity" evidence="1">
    <location>
        <begin position="770"/>
        <end position="780"/>
    </location>
</feature>
<dbReference type="Pfam" id="PF16403">
    <property type="entry name" value="Bact_surface_Ig-like"/>
    <property type="match status" value="1"/>
</dbReference>
<keyword evidence="5" id="KW-1185">Reference proteome</keyword>
<evidence type="ECO:0000313" key="4">
    <source>
        <dbReference type="EMBL" id="BDR55445.1"/>
    </source>
</evidence>
<dbReference type="InterPro" id="IPR032179">
    <property type="entry name" value="Cry22Aa_Ig-like"/>
</dbReference>
<feature type="chain" id="PRO_5043998099" description="Pesticidal crystal protein Cry22Aa Ig-like domain-containing protein" evidence="2">
    <location>
        <begin position="25"/>
        <end position="1447"/>
    </location>
</feature>
<organism evidence="4 5">
    <name type="scientific">Xylocopilactobacillus apis</name>
    <dbReference type="NCBI Taxonomy" id="2932183"/>
    <lineage>
        <taxon>Bacteria</taxon>
        <taxon>Bacillati</taxon>
        <taxon>Bacillota</taxon>
        <taxon>Bacilli</taxon>
        <taxon>Lactobacillales</taxon>
        <taxon>Lactobacillaceae</taxon>
        <taxon>Xylocopilactobacillus</taxon>
    </lineage>
</organism>
<evidence type="ECO:0000259" key="3">
    <source>
        <dbReference type="Pfam" id="PF16403"/>
    </source>
</evidence>
<reference evidence="4 5" key="1">
    <citation type="journal article" date="2023" name="Microbiol. Spectr.">
        <title>Symbiosis of Carpenter Bees with Uncharacterized Lactic Acid Bacteria Showing NAD Auxotrophy.</title>
        <authorList>
            <person name="Kawasaki S."/>
            <person name="Ozawa K."/>
            <person name="Mori T."/>
            <person name="Yamamoto A."/>
            <person name="Ito M."/>
            <person name="Ohkuma M."/>
            <person name="Sakamoto M."/>
            <person name="Matsutani M."/>
        </authorList>
    </citation>
    <scope>NUCLEOTIDE SEQUENCE [LARGE SCALE GENOMIC DNA]</scope>
    <source>
        <strain evidence="4 5">KimC2</strain>
    </source>
</reference>
<dbReference type="EMBL" id="AP026801">
    <property type="protein sequence ID" value="BDR55445.1"/>
    <property type="molecule type" value="Genomic_DNA"/>
</dbReference>
<feature type="domain" description="Pesticidal crystal protein Cry22Aa Ig-like" evidence="3">
    <location>
        <begin position="1231"/>
        <end position="1292"/>
    </location>
</feature>
<evidence type="ECO:0000256" key="2">
    <source>
        <dbReference type="SAM" id="SignalP"/>
    </source>
</evidence>
<sequence>MKFKLAGFTSTVLLLLTPITGALTAVSNTKTVYADNNWDYDVDNPSLSSYDQLLQNAGPTDGIVDWYPTKGALSNDPSAQEVVKQLIDLSISTNDSNSNARKVLFNDTTGNLNDIRSDYKSTYDKYSTALGFIAQIINLNNTKTGLGVKLEQHAVKSANDKDDPADTDGNNVITDKVQLDPKDEASKIGKNISDVLGASFFGNADDAYAQIYLNGYDNVSQNESNIIREGTSSITLVAFSKTTGKKATAVFKLNNKTLPQAPTNSKLNNYVDNSLYALEKDNGKRDIAGLNLATAPKSVIDNLKLSKKSTFWVDGNGDGTIVVPRGTTAKQIADLIAKKKLDSNNSLKETAPMKAIQSTDGAHGYEHKSVDSGNGNFTPFNGSSLIKHSMKGPDKGNTGYIEYSNNFLESNKWFGGANDAEHMLDTNSMLETSFSNKSASEIPNSNVSESSPFINDPEAFKPQDYIKPNNISDVQNAAVVKTKDGKSNVGKVGHLFQPAGYVKESYDANHFVNDNPEFKDSDSSKIAQSIANSGSFSSTDPNAGVKKSFTYEAPVNTWMYKSFNNPYSTVVSSQGSNYSNSKSNTNVYGDTIKPQEYVDLADPNNDKPNLSAPTTLKLDKGNAQVIYTGKDKTGDNDVYYYIGVYNNLKKLTIPIPSATTNIEDSDTGALTKYGTVGTDGSEPIMWDPKIYKNSPDPFGTTSVLNSEFNNGTASINFGDGNVNKDRDKLLFPYVKKKVSKNQSMFFVQTWDKNVDSNTNEPKPLIYNAKGGSNSSDSDSPNFESKYYIEGVIEVDPNAVIDPIKAHAVNVHAVQDSDTKKAFFNSNLYNYDKSEFAKPGSDHQNNSQFFVSQDFSVGPVSSDMVSRTGDSSVDSDPSKIIDMVAKNSDPSKNEKNNYNNDVAPAEFTVENGYKLVTLDDAAKNQNVSVDALASEVSKVTGKSLDTVKNTKWLEASLPRLKENAGTARVNVVVYDKEAVSAPTKQDTKPSFSVTDLSNGNDPFNVSLRPYTTTYDDGAVLTTANVPQNFKNLVSKTLVAGNPDFVDASGKVSNNKLQQVLVSSFLSSWQQNDGSFKQTDSGLGVRSPLYMYGGFGISNSDSKNSYTQWPLGYSDNSGDYKNAVNSFSGDFYRGGTDLKAADGKNLIKGIPFNALTADVSKVDITKPGTYPVVYTYTNPDNAKDTASITVPVTVSEVSKPIFAFQGSADSTINVDDSFNENEYKVVGSWAIFNNYGGDYSKLPNFEGIAKNNDGSPKVTITGHVDTHTPGIYQLTYEATSISGETTTMIRKITVLPKSIATDWTITDMKAVGYINYVPNYGIMVFNAPAGSATGQRLAHTTAWRISQKAVNAKGDVFYRVGKNQWINGRYVSFSPISTMAPLKGEIEIVYVRGYGVNIWKSAGTTNSYYMDRKLKHGSKWKTFGLQNGFYKVGRDQWVQGDFARYKAYK</sequence>